<gene>
    <name evidence="1" type="primary">NCL1_13613</name>
    <name evidence="1" type="ORF">TNIN_331131</name>
</gene>
<accession>A0A8X6IY99</accession>
<dbReference type="Gene3D" id="2.40.70.10">
    <property type="entry name" value="Acid Proteases"/>
    <property type="match status" value="1"/>
</dbReference>
<protein>
    <recommendedName>
        <fullName evidence="3">Peptidase A2 domain-containing protein</fullName>
    </recommendedName>
</protein>
<dbReference type="EMBL" id="BMAV01027931">
    <property type="protein sequence ID" value="GFS63580.1"/>
    <property type="molecule type" value="Genomic_DNA"/>
</dbReference>
<dbReference type="Proteomes" id="UP000886998">
    <property type="component" value="Unassembled WGS sequence"/>
</dbReference>
<evidence type="ECO:0000313" key="2">
    <source>
        <dbReference type="Proteomes" id="UP000886998"/>
    </source>
</evidence>
<keyword evidence="2" id="KW-1185">Reference proteome</keyword>
<dbReference type="AlphaFoldDB" id="A0A8X6IY99"/>
<dbReference type="SUPFAM" id="SSF50630">
    <property type="entry name" value="Acid proteases"/>
    <property type="match status" value="1"/>
</dbReference>
<organism evidence="1 2">
    <name type="scientific">Trichonephila inaurata madagascariensis</name>
    <dbReference type="NCBI Taxonomy" id="2747483"/>
    <lineage>
        <taxon>Eukaryota</taxon>
        <taxon>Metazoa</taxon>
        <taxon>Ecdysozoa</taxon>
        <taxon>Arthropoda</taxon>
        <taxon>Chelicerata</taxon>
        <taxon>Arachnida</taxon>
        <taxon>Araneae</taxon>
        <taxon>Araneomorphae</taxon>
        <taxon>Entelegynae</taxon>
        <taxon>Araneoidea</taxon>
        <taxon>Nephilidae</taxon>
        <taxon>Trichonephila</taxon>
        <taxon>Trichonephila inaurata</taxon>
    </lineage>
</organism>
<reference evidence="1" key="1">
    <citation type="submission" date="2020-08" db="EMBL/GenBank/DDBJ databases">
        <title>Multicomponent nature underlies the extraordinary mechanical properties of spider dragline silk.</title>
        <authorList>
            <person name="Kono N."/>
            <person name="Nakamura H."/>
            <person name="Mori M."/>
            <person name="Yoshida Y."/>
            <person name="Ohtoshi R."/>
            <person name="Malay A.D."/>
            <person name="Moran D.A.P."/>
            <person name="Tomita M."/>
            <person name="Numata K."/>
            <person name="Arakawa K."/>
        </authorList>
    </citation>
    <scope>NUCLEOTIDE SEQUENCE</scope>
</reference>
<evidence type="ECO:0000313" key="1">
    <source>
        <dbReference type="EMBL" id="GFS63580.1"/>
    </source>
</evidence>
<proteinExistence type="predicted"/>
<dbReference type="InterPro" id="IPR021109">
    <property type="entry name" value="Peptidase_aspartic_dom_sf"/>
</dbReference>
<name>A0A8X6IY99_9ARAC</name>
<dbReference type="OrthoDB" id="8065943at2759"/>
<sequence>MGKTVKINGYHFDALIDMGSTITLKCESVYQILGRPTLNPMKIKLNSFGKSKIKPFGSFKSTIDTEDNKFMTDIYVIDNSQTTIDIIIGTDVLKQTEFKISANGIELIPKKKDHFINLINVSKAHNQSELKDNALEVLQLKLKNAVDKCKNLEMHFRNTSTLSLEKTALLDKLHKLEESNLEKVDKKNTHRKCTNR</sequence>
<evidence type="ECO:0008006" key="3">
    <source>
        <dbReference type="Google" id="ProtNLM"/>
    </source>
</evidence>
<comment type="caution">
    <text evidence="1">The sequence shown here is derived from an EMBL/GenBank/DDBJ whole genome shotgun (WGS) entry which is preliminary data.</text>
</comment>